<keyword evidence="3" id="KW-1185">Reference proteome</keyword>
<dbReference type="Proteomes" id="UP000188320">
    <property type="component" value="Unassembled WGS sequence"/>
</dbReference>
<evidence type="ECO:0000313" key="3">
    <source>
        <dbReference type="Proteomes" id="UP000188320"/>
    </source>
</evidence>
<gene>
    <name evidence="2" type="ORF">AX774_g5098</name>
</gene>
<sequence length="322" mass="36728">MMTYHKSLVTNRSVAASYKILNRLLELNTKRGIFTKIHRLYTKQEANSKKISNNTERFEAQRDFSTFNKVYRWTSKYWGSKLYEGESQQPSSKSSNQDLFRYQVQEEAVKSGRWSDLAKEPTSNDADLDSYGTTVSPAERSERVYYSEYNRVLKRGNKNEIEENVVRKIEERSKNRKVETKELQLYLEALEALGYSKQQAGIKMVGLIQGEAFDEQVAKINQLRNNRRKCRRTVAGDSTGGKKDGGMENAAMVDRYSCIRVFIAYVFELAVGEFRDAENGQPTKGVSGRIVLKGDVCRCTRVRRGQIGPTGAGVVFERSKGV</sequence>
<proteinExistence type="predicted"/>
<name>A0A1R1PKE4_ZANCU</name>
<feature type="region of interest" description="Disordered" evidence="1">
    <location>
        <begin position="112"/>
        <end position="134"/>
    </location>
</feature>
<dbReference type="AlphaFoldDB" id="A0A1R1PKE4"/>
<reference evidence="3" key="1">
    <citation type="submission" date="2017-01" db="EMBL/GenBank/DDBJ databases">
        <authorList>
            <person name="Wang Y."/>
            <person name="White M."/>
            <person name="Kvist S."/>
            <person name="Moncalvo J.-M."/>
        </authorList>
    </citation>
    <scope>NUCLEOTIDE SEQUENCE [LARGE SCALE GENOMIC DNA]</scope>
    <source>
        <strain evidence="3">COL-18-3</strain>
    </source>
</reference>
<protein>
    <submittedName>
        <fullName evidence="2">Uncharacterized protein</fullName>
    </submittedName>
</protein>
<evidence type="ECO:0000313" key="2">
    <source>
        <dbReference type="EMBL" id="OMH81448.1"/>
    </source>
</evidence>
<evidence type="ECO:0000256" key="1">
    <source>
        <dbReference type="SAM" id="MobiDB-lite"/>
    </source>
</evidence>
<feature type="compositionally biased region" description="Polar residues" evidence="1">
    <location>
        <begin position="121"/>
        <end position="134"/>
    </location>
</feature>
<comment type="caution">
    <text evidence="2">The sequence shown here is derived from an EMBL/GenBank/DDBJ whole genome shotgun (WGS) entry which is preliminary data.</text>
</comment>
<organism evidence="2 3">
    <name type="scientific">Zancudomyces culisetae</name>
    <name type="common">Gut fungus</name>
    <name type="synonym">Smittium culisetae</name>
    <dbReference type="NCBI Taxonomy" id="1213189"/>
    <lineage>
        <taxon>Eukaryota</taxon>
        <taxon>Fungi</taxon>
        <taxon>Fungi incertae sedis</taxon>
        <taxon>Zoopagomycota</taxon>
        <taxon>Kickxellomycotina</taxon>
        <taxon>Harpellomycetes</taxon>
        <taxon>Harpellales</taxon>
        <taxon>Legeriomycetaceae</taxon>
        <taxon>Zancudomyces</taxon>
    </lineage>
</organism>
<dbReference type="EMBL" id="LSSK01000898">
    <property type="protein sequence ID" value="OMH81448.1"/>
    <property type="molecule type" value="Genomic_DNA"/>
</dbReference>
<accession>A0A1R1PKE4</accession>